<comment type="similarity">
    <text evidence="1">Belongs to the leguminous lectin family.</text>
</comment>
<dbReference type="STRING" id="3750.A0A498JLI0"/>
<keyword evidence="6" id="KW-1185">Reference proteome</keyword>
<dbReference type="Pfam" id="PF00561">
    <property type="entry name" value="Abhydrolase_1"/>
    <property type="match status" value="1"/>
</dbReference>
<reference evidence="5 6" key="1">
    <citation type="submission" date="2018-10" db="EMBL/GenBank/DDBJ databases">
        <title>A high-quality apple genome assembly.</title>
        <authorList>
            <person name="Hu J."/>
        </authorList>
    </citation>
    <scope>NUCLEOTIDE SEQUENCE [LARGE SCALE GENOMIC DNA]</scope>
    <source>
        <strain evidence="6">cv. HFTH1</strain>
        <tissue evidence="5">Young leaf</tissue>
    </source>
</reference>
<dbReference type="SUPFAM" id="SSF53474">
    <property type="entry name" value="alpha/beta-Hydrolases"/>
    <property type="match status" value="1"/>
</dbReference>
<dbReference type="Gene3D" id="3.40.50.1820">
    <property type="entry name" value="alpha/beta hydrolase"/>
    <property type="match status" value="1"/>
</dbReference>
<feature type="domain" description="Legume lectin" evidence="3">
    <location>
        <begin position="175"/>
        <end position="275"/>
    </location>
</feature>
<dbReference type="SUPFAM" id="SSF49899">
    <property type="entry name" value="Concanavalin A-like lectins/glucanases"/>
    <property type="match status" value="1"/>
</dbReference>
<dbReference type="AlphaFoldDB" id="A0A498JLI0"/>
<evidence type="ECO:0000256" key="2">
    <source>
        <dbReference type="ARBA" id="ARBA00022734"/>
    </source>
</evidence>
<dbReference type="Pfam" id="PF00139">
    <property type="entry name" value="Lectin_legB"/>
    <property type="match status" value="1"/>
</dbReference>
<organism evidence="5 6">
    <name type="scientific">Malus domestica</name>
    <name type="common">Apple</name>
    <name type="synonym">Pyrus malus</name>
    <dbReference type="NCBI Taxonomy" id="3750"/>
    <lineage>
        <taxon>Eukaryota</taxon>
        <taxon>Viridiplantae</taxon>
        <taxon>Streptophyta</taxon>
        <taxon>Embryophyta</taxon>
        <taxon>Tracheophyta</taxon>
        <taxon>Spermatophyta</taxon>
        <taxon>Magnoliopsida</taxon>
        <taxon>eudicotyledons</taxon>
        <taxon>Gunneridae</taxon>
        <taxon>Pentapetalae</taxon>
        <taxon>rosids</taxon>
        <taxon>fabids</taxon>
        <taxon>Rosales</taxon>
        <taxon>Rosaceae</taxon>
        <taxon>Amygdaloideae</taxon>
        <taxon>Maleae</taxon>
        <taxon>Malus</taxon>
    </lineage>
</organism>
<accession>A0A498JLI0</accession>
<sequence length="332" mass="36201">MENIEHKHVEVRGLKLHVAEIGSDPKVVVFLHGFPKYVALANKGYREIAIHFMGYGLADPENDTLIDLVHDVVALLDALAINKAFLIGKDFGALLAYLVTAIHPERISGVVTLGIPFTLPSPFVDSTYQGGRNLRTKQESRKVGKYAERVGTGALVHLSVVLEYLTAEITPDSATNFTLNNRLGRVFYNHSFTLWEDSGSSSSDPAVNGSHVASFSLSLLISVFYPNSSTIPNEGLSFLIAPDMTLSVTSHDQYLGLPDVTTDEDPNNHLLAVDLSDDSAFAIKWAIQNYLCPSDVVIFLHVRPTNGLYGGLGSHRRLHLTTSQVLGLSGTF</sequence>
<evidence type="ECO:0008006" key="7">
    <source>
        <dbReference type="Google" id="ProtNLM"/>
    </source>
</evidence>
<keyword evidence="2" id="KW-0430">Lectin</keyword>
<comment type="caution">
    <text evidence="5">The sequence shown here is derived from an EMBL/GenBank/DDBJ whole genome shotgun (WGS) entry which is preliminary data.</text>
</comment>
<dbReference type="InterPro" id="IPR013320">
    <property type="entry name" value="ConA-like_dom_sf"/>
</dbReference>
<dbReference type="InterPro" id="IPR029058">
    <property type="entry name" value="AB_hydrolase_fold"/>
</dbReference>
<dbReference type="Gene3D" id="2.60.120.200">
    <property type="match status" value="1"/>
</dbReference>
<dbReference type="PANTHER" id="PTHR43329">
    <property type="entry name" value="EPOXIDE HYDROLASE"/>
    <property type="match status" value="1"/>
</dbReference>
<name>A0A498JLI0_MALDO</name>
<evidence type="ECO:0000259" key="4">
    <source>
        <dbReference type="Pfam" id="PF00561"/>
    </source>
</evidence>
<dbReference type="InterPro" id="IPR000073">
    <property type="entry name" value="AB_hydrolase_1"/>
</dbReference>
<gene>
    <name evidence="5" type="ORF">DVH24_023865</name>
</gene>
<feature type="domain" description="AB hydrolase-1" evidence="4">
    <location>
        <begin position="27"/>
        <end position="122"/>
    </location>
</feature>
<evidence type="ECO:0000259" key="3">
    <source>
        <dbReference type="Pfam" id="PF00139"/>
    </source>
</evidence>
<evidence type="ECO:0000313" key="5">
    <source>
        <dbReference type="EMBL" id="RXH94181.1"/>
    </source>
</evidence>
<evidence type="ECO:0000313" key="6">
    <source>
        <dbReference type="Proteomes" id="UP000290289"/>
    </source>
</evidence>
<protein>
    <recommendedName>
        <fullName evidence="7">AB hydrolase-1 domain-containing protein</fullName>
    </recommendedName>
</protein>
<dbReference type="GO" id="GO:0030246">
    <property type="term" value="F:carbohydrate binding"/>
    <property type="evidence" value="ECO:0007669"/>
    <property type="project" value="UniProtKB-KW"/>
</dbReference>
<evidence type="ECO:0000256" key="1">
    <source>
        <dbReference type="ARBA" id="ARBA00007606"/>
    </source>
</evidence>
<dbReference type="Proteomes" id="UP000290289">
    <property type="component" value="Chromosome 7"/>
</dbReference>
<proteinExistence type="inferred from homology"/>
<dbReference type="InterPro" id="IPR001220">
    <property type="entry name" value="Legume_lectin_dom"/>
</dbReference>
<dbReference type="EMBL" id="RDQH01000333">
    <property type="protein sequence ID" value="RXH94181.1"/>
    <property type="molecule type" value="Genomic_DNA"/>
</dbReference>